<evidence type="ECO:0000256" key="1">
    <source>
        <dbReference type="SAM" id="MobiDB-lite"/>
    </source>
</evidence>
<protein>
    <submittedName>
        <fullName evidence="3">Putative membrane protein YesL</fullName>
    </submittedName>
</protein>
<feature type="transmembrane region" description="Helical" evidence="2">
    <location>
        <begin position="42"/>
        <end position="61"/>
    </location>
</feature>
<dbReference type="EMBL" id="SLUM01000011">
    <property type="protein sequence ID" value="TCL57055.1"/>
    <property type="molecule type" value="Genomic_DNA"/>
</dbReference>
<feature type="transmembrane region" description="Helical" evidence="2">
    <location>
        <begin position="146"/>
        <end position="173"/>
    </location>
</feature>
<name>A0A4R1QWC4_9FIRM</name>
<keyword evidence="2" id="KW-1133">Transmembrane helix</keyword>
<evidence type="ECO:0000313" key="4">
    <source>
        <dbReference type="Proteomes" id="UP000295184"/>
    </source>
</evidence>
<feature type="transmembrane region" description="Helical" evidence="2">
    <location>
        <begin position="117"/>
        <end position="140"/>
    </location>
</feature>
<sequence length="264" mass="29485">MGLFHPNYNTPGPGVRKDEPRKKGPARFFEILGRDMGDLFRANLLCTLGFLPALILIFLGILGRTVLLAAAGGILGGILLGPCYAGLHDTILRAMRDEPGYWWHVYKKAFRRNWRQSLIPGAVLGFLLASQLFMGYFLLAGGQTDVISAALICMNVLLTAMIFPYLFSQLVLMDLPLGTLVKNSLLLALSFAPRSIAAALIQIIYWIVIISFLPYTALWVVLFGFALVELIVLMIIYPAMDKCFGLEERFRQQQAQRDAENRED</sequence>
<proteinExistence type="predicted"/>
<feature type="region of interest" description="Disordered" evidence="1">
    <location>
        <begin position="1"/>
        <end position="21"/>
    </location>
</feature>
<feature type="transmembrane region" description="Helical" evidence="2">
    <location>
        <begin position="185"/>
        <end position="212"/>
    </location>
</feature>
<keyword evidence="2" id="KW-0812">Transmembrane</keyword>
<gene>
    <name evidence="3" type="ORF">EDD77_11150</name>
</gene>
<dbReference type="OrthoDB" id="1858606at2"/>
<organism evidence="3 4">
    <name type="scientific">Allofournierella massiliensis</name>
    <dbReference type="NCBI Taxonomy" id="1650663"/>
    <lineage>
        <taxon>Bacteria</taxon>
        <taxon>Bacillati</taxon>
        <taxon>Bacillota</taxon>
        <taxon>Clostridia</taxon>
        <taxon>Eubacteriales</taxon>
        <taxon>Oscillospiraceae</taxon>
        <taxon>Allofournierella</taxon>
    </lineage>
</organism>
<feature type="transmembrane region" description="Helical" evidence="2">
    <location>
        <begin position="218"/>
        <end position="240"/>
    </location>
</feature>
<feature type="transmembrane region" description="Helical" evidence="2">
    <location>
        <begin position="67"/>
        <end position="87"/>
    </location>
</feature>
<keyword evidence="2" id="KW-0472">Membrane</keyword>
<dbReference type="RefSeq" id="WP_058963362.1">
    <property type="nucleotide sequence ID" value="NZ_CABKVM010000014.1"/>
</dbReference>
<evidence type="ECO:0000256" key="2">
    <source>
        <dbReference type="SAM" id="Phobius"/>
    </source>
</evidence>
<dbReference type="GeneID" id="97380064"/>
<evidence type="ECO:0000313" key="3">
    <source>
        <dbReference type="EMBL" id="TCL57055.1"/>
    </source>
</evidence>
<reference evidence="3 4" key="1">
    <citation type="submission" date="2019-03" db="EMBL/GenBank/DDBJ databases">
        <title>Genomic Encyclopedia of Type Strains, Phase IV (KMG-IV): sequencing the most valuable type-strain genomes for metagenomic binning, comparative biology and taxonomic classification.</title>
        <authorList>
            <person name="Goeker M."/>
        </authorList>
    </citation>
    <scope>NUCLEOTIDE SEQUENCE [LARGE SCALE GENOMIC DNA]</scope>
    <source>
        <strain evidence="3 4">DSM 100451</strain>
    </source>
</reference>
<accession>A0A4R1QWC4</accession>
<dbReference type="AlphaFoldDB" id="A0A4R1QWC4"/>
<comment type="caution">
    <text evidence="3">The sequence shown here is derived from an EMBL/GenBank/DDBJ whole genome shotgun (WGS) entry which is preliminary data.</text>
</comment>
<dbReference type="Proteomes" id="UP000295184">
    <property type="component" value="Unassembled WGS sequence"/>
</dbReference>